<evidence type="ECO:0000256" key="1">
    <source>
        <dbReference type="SAM" id="Phobius"/>
    </source>
</evidence>
<sequence length="44" mass="5050">ISYQYPIAIVFVYLVSLVMIQGLLSVYITCNLRKESVIERIVSD</sequence>
<protein>
    <submittedName>
        <fullName evidence="2">Uncharacterized protein</fullName>
    </submittedName>
</protein>
<keyword evidence="1" id="KW-0812">Transmembrane</keyword>
<reference evidence="2" key="1">
    <citation type="journal article" date="2012" name="PLoS ONE">
        <title>Gene sets for utilization of primary and secondary nutrition supplies in the distal gut of endangered iberian lynx.</title>
        <authorList>
            <person name="Alcaide M."/>
            <person name="Messina E."/>
            <person name="Richter M."/>
            <person name="Bargiela R."/>
            <person name="Peplies J."/>
            <person name="Huws S.A."/>
            <person name="Newbold C.J."/>
            <person name="Golyshin P.N."/>
            <person name="Simon M.A."/>
            <person name="Lopez G."/>
            <person name="Yakimov M.M."/>
            <person name="Ferrer M."/>
        </authorList>
    </citation>
    <scope>NUCLEOTIDE SEQUENCE</scope>
</reference>
<name>J9FL73_9ZZZZ</name>
<gene>
    <name evidence="2" type="ORF">EVA_21510</name>
</gene>
<keyword evidence="1" id="KW-1133">Transmembrane helix</keyword>
<dbReference type="EMBL" id="AMCI01008866">
    <property type="protein sequence ID" value="EJW90382.1"/>
    <property type="molecule type" value="Genomic_DNA"/>
</dbReference>
<comment type="caution">
    <text evidence="2">The sequence shown here is derived from an EMBL/GenBank/DDBJ whole genome shotgun (WGS) entry which is preliminary data.</text>
</comment>
<accession>J9FL73</accession>
<evidence type="ECO:0000313" key="2">
    <source>
        <dbReference type="EMBL" id="EJW90382.1"/>
    </source>
</evidence>
<organism evidence="2">
    <name type="scientific">gut metagenome</name>
    <dbReference type="NCBI Taxonomy" id="749906"/>
    <lineage>
        <taxon>unclassified sequences</taxon>
        <taxon>metagenomes</taxon>
        <taxon>organismal metagenomes</taxon>
    </lineage>
</organism>
<dbReference type="AlphaFoldDB" id="J9FL73"/>
<feature type="non-terminal residue" evidence="2">
    <location>
        <position position="1"/>
    </location>
</feature>
<proteinExistence type="predicted"/>
<feature type="transmembrane region" description="Helical" evidence="1">
    <location>
        <begin position="6"/>
        <end position="30"/>
    </location>
</feature>
<keyword evidence="1" id="KW-0472">Membrane</keyword>